<dbReference type="OrthoDB" id="5975715at2759"/>
<dbReference type="Proteomes" id="UP001163046">
    <property type="component" value="Unassembled WGS sequence"/>
</dbReference>
<keyword evidence="2" id="KW-1185">Reference proteome</keyword>
<sequence>MKEKRWFKDSYESADIPLSVFPSQQSTNKTTPQSTLEMNCRILKAFIPLISNFKRQFGAFSAARDVTHQLQEIKWKSGNIINFIQAIQNALKKPGQPSTAVIRRITSAAINSTRSFHGVRTSAQSPATARPSVTILTLHGIAVQASAMLDDFYSNIVIMQVDFMKVTKILCPKK</sequence>
<dbReference type="AlphaFoldDB" id="A0A9W9YH69"/>
<proteinExistence type="predicted"/>
<name>A0A9W9YH69_9CNID</name>
<protein>
    <submittedName>
        <fullName evidence="1">Uncharacterized protein</fullName>
    </submittedName>
</protein>
<reference evidence="1" key="1">
    <citation type="submission" date="2023-01" db="EMBL/GenBank/DDBJ databases">
        <title>Genome assembly of the deep-sea coral Lophelia pertusa.</title>
        <authorList>
            <person name="Herrera S."/>
            <person name="Cordes E."/>
        </authorList>
    </citation>
    <scope>NUCLEOTIDE SEQUENCE</scope>
    <source>
        <strain evidence="1">USNM1676648</strain>
        <tissue evidence="1">Polyp</tissue>
    </source>
</reference>
<gene>
    <name evidence="1" type="ORF">OS493_011867</name>
</gene>
<evidence type="ECO:0000313" key="1">
    <source>
        <dbReference type="EMBL" id="KAJ7336647.1"/>
    </source>
</evidence>
<dbReference type="EMBL" id="MU827782">
    <property type="protein sequence ID" value="KAJ7336647.1"/>
    <property type="molecule type" value="Genomic_DNA"/>
</dbReference>
<evidence type="ECO:0000313" key="2">
    <source>
        <dbReference type="Proteomes" id="UP001163046"/>
    </source>
</evidence>
<comment type="caution">
    <text evidence="1">The sequence shown here is derived from an EMBL/GenBank/DDBJ whole genome shotgun (WGS) entry which is preliminary data.</text>
</comment>
<accession>A0A9W9YH69</accession>
<organism evidence="1 2">
    <name type="scientific">Desmophyllum pertusum</name>
    <dbReference type="NCBI Taxonomy" id="174260"/>
    <lineage>
        <taxon>Eukaryota</taxon>
        <taxon>Metazoa</taxon>
        <taxon>Cnidaria</taxon>
        <taxon>Anthozoa</taxon>
        <taxon>Hexacorallia</taxon>
        <taxon>Scleractinia</taxon>
        <taxon>Caryophylliina</taxon>
        <taxon>Caryophylliidae</taxon>
        <taxon>Desmophyllum</taxon>
    </lineage>
</organism>